<sequence>MKLFKHIIVFFVFSVLFNVTASAETLSLTGISIDNSVEKEHSTQSFSSLGINFYMDAEVEPLISISQPDNLPSSLDDEISKKDGLLNRSLKLSLAFGSSFQNFDRNFFNISFKKEILFPFHSFW</sequence>
<organism evidence="2 3">
    <name type="scientific">Kordia antarctica</name>
    <dbReference type="NCBI Taxonomy" id="1218801"/>
    <lineage>
        <taxon>Bacteria</taxon>
        <taxon>Pseudomonadati</taxon>
        <taxon>Bacteroidota</taxon>
        <taxon>Flavobacteriia</taxon>
        <taxon>Flavobacteriales</taxon>
        <taxon>Flavobacteriaceae</taxon>
        <taxon>Kordia</taxon>
    </lineage>
</organism>
<evidence type="ECO:0000313" key="3">
    <source>
        <dbReference type="Proteomes" id="UP000464657"/>
    </source>
</evidence>
<feature type="signal peptide" evidence="1">
    <location>
        <begin position="1"/>
        <end position="23"/>
    </location>
</feature>
<gene>
    <name evidence="2" type="ORF">IMCC3317_15190</name>
</gene>
<keyword evidence="1" id="KW-0732">Signal</keyword>
<evidence type="ECO:0000313" key="2">
    <source>
        <dbReference type="EMBL" id="QHI36160.1"/>
    </source>
</evidence>
<dbReference type="Proteomes" id="UP000464657">
    <property type="component" value="Chromosome"/>
</dbReference>
<evidence type="ECO:0000256" key="1">
    <source>
        <dbReference type="SAM" id="SignalP"/>
    </source>
</evidence>
<protein>
    <recommendedName>
        <fullName evidence="4">Outer membrane protein beta-barrel domain-containing protein</fullName>
    </recommendedName>
</protein>
<keyword evidence="3" id="KW-1185">Reference proteome</keyword>
<proteinExistence type="predicted"/>
<name>A0A7L4ZI14_9FLAO</name>
<evidence type="ECO:0008006" key="4">
    <source>
        <dbReference type="Google" id="ProtNLM"/>
    </source>
</evidence>
<accession>A0A7L4ZI14</accession>
<feature type="chain" id="PRO_5029632649" description="Outer membrane protein beta-barrel domain-containing protein" evidence="1">
    <location>
        <begin position="24"/>
        <end position="124"/>
    </location>
</feature>
<dbReference type="EMBL" id="CP019288">
    <property type="protein sequence ID" value="QHI36160.1"/>
    <property type="molecule type" value="Genomic_DNA"/>
</dbReference>
<reference evidence="2 3" key="1">
    <citation type="journal article" date="2013" name="Int. J. Syst. Evol. Microbiol.">
        <title>Kordia antarctica sp. nov., isolated from Antarctic seawater.</title>
        <authorList>
            <person name="Baek K."/>
            <person name="Choi A."/>
            <person name="Kang I."/>
            <person name="Lee K."/>
            <person name="Cho J.C."/>
        </authorList>
    </citation>
    <scope>NUCLEOTIDE SEQUENCE [LARGE SCALE GENOMIC DNA]</scope>
    <source>
        <strain evidence="2 3">IMCC3317</strain>
    </source>
</reference>
<dbReference type="RefSeq" id="WP_160128886.1">
    <property type="nucleotide sequence ID" value="NZ_CP019288.1"/>
</dbReference>
<dbReference type="OrthoDB" id="1445015at2"/>
<dbReference type="KEGG" id="kan:IMCC3317_15190"/>
<dbReference type="AlphaFoldDB" id="A0A7L4ZI14"/>